<name>A0AA36EIL4_LACSI</name>
<evidence type="ECO:0000313" key="1">
    <source>
        <dbReference type="EMBL" id="CAI9298196.1"/>
    </source>
</evidence>
<protein>
    <submittedName>
        <fullName evidence="1">Uncharacterized protein</fullName>
    </submittedName>
</protein>
<organism evidence="1 2">
    <name type="scientific">Lactuca saligna</name>
    <name type="common">Willowleaf lettuce</name>
    <dbReference type="NCBI Taxonomy" id="75948"/>
    <lineage>
        <taxon>Eukaryota</taxon>
        <taxon>Viridiplantae</taxon>
        <taxon>Streptophyta</taxon>
        <taxon>Embryophyta</taxon>
        <taxon>Tracheophyta</taxon>
        <taxon>Spermatophyta</taxon>
        <taxon>Magnoliopsida</taxon>
        <taxon>eudicotyledons</taxon>
        <taxon>Gunneridae</taxon>
        <taxon>Pentapetalae</taxon>
        <taxon>asterids</taxon>
        <taxon>campanulids</taxon>
        <taxon>Asterales</taxon>
        <taxon>Asteraceae</taxon>
        <taxon>Cichorioideae</taxon>
        <taxon>Cichorieae</taxon>
        <taxon>Lactucinae</taxon>
        <taxon>Lactuca</taxon>
    </lineage>
</organism>
<dbReference type="Pfam" id="PF05742">
    <property type="entry name" value="TANGO2"/>
    <property type="match status" value="1"/>
</dbReference>
<dbReference type="EMBL" id="OX465084">
    <property type="protein sequence ID" value="CAI9298196.1"/>
    <property type="molecule type" value="Genomic_DNA"/>
</dbReference>
<dbReference type="PANTHER" id="PTHR17985:SF16">
    <property type="entry name" value="TRANSPORT_GOLGI ORGANIZATION-LIKE PROTEIN (DUF833)"/>
    <property type="match status" value="1"/>
</dbReference>
<reference evidence="1" key="1">
    <citation type="submission" date="2023-04" db="EMBL/GenBank/DDBJ databases">
        <authorList>
            <person name="Vijverberg K."/>
            <person name="Xiong W."/>
            <person name="Schranz E."/>
        </authorList>
    </citation>
    <scope>NUCLEOTIDE SEQUENCE</scope>
</reference>
<dbReference type="PANTHER" id="PTHR17985">
    <property type="entry name" value="SER/THR-RICH PROTEIN T10 IN DGCR REGION"/>
    <property type="match status" value="1"/>
</dbReference>
<dbReference type="AlphaFoldDB" id="A0AA36EIL4"/>
<proteinExistence type="predicted"/>
<dbReference type="InterPro" id="IPR008551">
    <property type="entry name" value="TANGO2"/>
</dbReference>
<sequence>MLYVTIFIWKRRITLKLQAHPLYPFLLLLNRDEYHIRPTEPLHWWEGGKILGGRYVTADGTWLASSRKGMVAFVTNVRELHSIFAAKSRGDLLVRFLQSTKNAMEFTEEIAKEADEYNGFNLIIADLLSMNMVYVTNRLKGDKCYVTSVSPGVHVLSNSSLNTPWTKAQRLEHGFKDVLDEYGEGEIPITMLIDKLMRNTVKDDISMLPGIYGLDFEYELSYVFVNTVSPKVIVWKPFKRESVNEVVRMNGIVTMVMNKTHIMMLMKRLPSAVRSNGISTEAFLKAAITDNSHMFHDFDDELEGDCINDPLVGITTKVDPLYACDPKKGGELPKTIGD</sequence>
<accession>A0AA36EIL4</accession>
<keyword evidence="2" id="KW-1185">Reference proteome</keyword>
<evidence type="ECO:0000313" key="2">
    <source>
        <dbReference type="Proteomes" id="UP001177003"/>
    </source>
</evidence>
<dbReference type="Proteomes" id="UP001177003">
    <property type="component" value="Chromosome 8"/>
</dbReference>
<gene>
    <name evidence="1" type="ORF">LSALG_LOCUS36973</name>
</gene>